<evidence type="ECO:0000313" key="1">
    <source>
        <dbReference type="EMBL" id="PAU50401.1"/>
    </source>
</evidence>
<dbReference type="Proteomes" id="UP000218944">
    <property type="component" value="Unassembled WGS sequence"/>
</dbReference>
<protein>
    <submittedName>
        <fullName evidence="1">Uncharacterized protein</fullName>
    </submittedName>
</protein>
<comment type="caution">
    <text evidence="1">The sequence shown here is derived from an EMBL/GenBank/DDBJ whole genome shotgun (WGS) entry which is preliminary data.</text>
</comment>
<reference evidence="1 2" key="1">
    <citation type="submission" date="2017-08" db="EMBL/GenBank/DDBJ databases">
        <title>Genome sequence of Streptomyces albireticuli NRRL B-1670.</title>
        <authorList>
            <person name="Graham D.E."/>
            <person name="Mahan K.M."/>
            <person name="Klingeman D.M."/>
            <person name="Hettich R.L."/>
            <person name="Parry R.J."/>
            <person name="Spain J.C."/>
        </authorList>
    </citation>
    <scope>NUCLEOTIDE SEQUENCE [LARGE SCALE GENOMIC DNA]</scope>
    <source>
        <strain evidence="1 2">NRRL B-1670</strain>
    </source>
</reference>
<proteinExistence type="predicted"/>
<organism evidence="1 2">
    <name type="scientific">Streptomyces albireticuli</name>
    <dbReference type="NCBI Taxonomy" id="1940"/>
    <lineage>
        <taxon>Bacteria</taxon>
        <taxon>Bacillati</taxon>
        <taxon>Actinomycetota</taxon>
        <taxon>Actinomycetes</taxon>
        <taxon>Kitasatosporales</taxon>
        <taxon>Streptomycetaceae</taxon>
        <taxon>Streptomyces</taxon>
    </lineage>
</organism>
<evidence type="ECO:0000313" key="2">
    <source>
        <dbReference type="Proteomes" id="UP000218944"/>
    </source>
</evidence>
<accession>A0A2A2DFY7</accession>
<dbReference type="RefSeq" id="WP_095578835.1">
    <property type="nucleotide sequence ID" value="NZ_JAJQQQ010000034.1"/>
</dbReference>
<name>A0A2A2DFY7_9ACTN</name>
<dbReference type="EMBL" id="NSJV01000055">
    <property type="protein sequence ID" value="PAU50401.1"/>
    <property type="molecule type" value="Genomic_DNA"/>
</dbReference>
<dbReference type="AlphaFoldDB" id="A0A2A2DFY7"/>
<sequence>MTSDDGERVVRLIGGRGRSVNFPHGPVRRKSGTAHLEIITFVGTEESVVLHAAGDWMKEHPMTVIRAMNWRTDGFDAPVGRWALEIVVDHDAAYWP</sequence>
<gene>
    <name evidence="1" type="ORF">CK936_02775</name>
</gene>
<keyword evidence="2" id="KW-1185">Reference proteome</keyword>